<evidence type="ECO:0000313" key="2">
    <source>
        <dbReference type="Proteomes" id="UP001054945"/>
    </source>
</evidence>
<keyword evidence="2" id="KW-1185">Reference proteome</keyword>
<sequence>MHKGFEANGYSTPNTKIITESTLLCAQDVSTSIKSASPVMQSANKTYRGTFFEVTLVSGILRRYNAFSNGGNAMLELEENAGVLLFAAGCLVLDWFLNSLPFGTFCRVD</sequence>
<comment type="caution">
    <text evidence="1">The sequence shown here is derived from an EMBL/GenBank/DDBJ whole genome shotgun (WGS) entry which is preliminary data.</text>
</comment>
<reference evidence="1 2" key="1">
    <citation type="submission" date="2021-06" db="EMBL/GenBank/DDBJ databases">
        <title>Caerostris extrusa draft genome.</title>
        <authorList>
            <person name="Kono N."/>
            <person name="Arakawa K."/>
        </authorList>
    </citation>
    <scope>NUCLEOTIDE SEQUENCE [LARGE SCALE GENOMIC DNA]</scope>
</reference>
<organism evidence="1 2">
    <name type="scientific">Caerostris extrusa</name>
    <name type="common">Bark spider</name>
    <name type="synonym">Caerostris bankana</name>
    <dbReference type="NCBI Taxonomy" id="172846"/>
    <lineage>
        <taxon>Eukaryota</taxon>
        <taxon>Metazoa</taxon>
        <taxon>Ecdysozoa</taxon>
        <taxon>Arthropoda</taxon>
        <taxon>Chelicerata</taxon>
        <taxon>Arachnida</taxon>
        <taxon>Araneae</taxon>
        <taxon>Araneomorphae</taxon>
        <taxon>Entelegynae</taxon>
        <taxon>Araneoidea</taxon>
        <taxon>Araneidae</taxon>
        <taxon>Caerostris</taxon>
    </lineage>
</organism>
<accession>A0AAV4UNX2</accession>
<protein>
    <submittedName>
        <fullName evidence="1">Uncharacterized protein</fullName>
    </submittedName>
</protein>
<evidence type="ECO:0000313" key="1">
    <source>
        <dbReference type="EMBL" id="GIY59254.1"/>
    </source>
</evidence>
<dbReference type="EMBL" id="BPLR01013184">
    <property type="protein sequence ID" value="GIY59254.1"/>
    <property type="molecule type" value="Genomic_DNA"/>
</dbReference>
<proteinExistence type="predicted"/>
<name>A0AAV4UNX2_CAEEX</name>
<dbReference type="AlphaFoldDB" id="A0AAV4UNX2"/>
<dbReference type="Proteomes" id="UP001054945">
    <property type="component" value="Unassembled WGS sequence"/>
</dbReference>
<gene>
    <name evidence="1" type="ORF">CEXT_450561</name>
</gene>